<comment type="caution">
    <text evidence="1">The sequence shown here is derived from an EMBL/GenBank/DDBJ whole genome shotgun (WGS) entry which is preliminary data.</text>
</comment>
<gene>
    <name evidence="1" type="ORF">AF72_01475</name>
</gene>
<dbReference type="Proteomes" id="UP000020406">
    <property type="component" value="Unassembled WGS sequence"/>
</dbReference>
<protein>
    <submittedName>
        <fullName evidence="1">Uncharacterized protein</fullName>
    </submittedName>
</protein>
<name>Z9JNC7_9GAMM</name>
<reference evidence="1 2" key="1">
    <citation type="journal article" date="2014" name="Genome Announc.">
        <title>Draft Genome Sequence of Xylella fastidiosa Pear Leaf Scorch Strain in Taiwan.</title>
        <authorList>
            <person name="Su C.C."/>
            <person name="Deng W.L."/>
            <person name="Jan F.J."/>
            <person name="Chang C.J."/>
            <person name="Huang H."/>
            <person name="Chen J."/>
        </authorList>
    </citation>
    <scope>NUCLEOTIDE SEQUENCE [LARGE SCALE GENOMIC DNA]</scope>
    <source>
        <strain evidence="1 2">PLS229</strain>
    </source>
</reference>
<evidence type="ECO:0000313" key="1">
    <source>
        <dbReference type="EMBL" id="EWS79257.1"/>
    </source>
</evidence>
<accession>Z9JNC7</accession>
<organism evidence="1 2">
    <name type="scientific">Xylella taiwanensis</name>
    <dbReference type="NCBI Taxonomy" id="1444770"/>
    <lineage>
        <taxon>Bacteria</taxon>
        <taxon>Pseudomonadati</taxon>
        <taxon>Pseudomonadota</taxon>
        <taxon>Gammaproteobacteria</taxon>
        <taxon>Lysobacterales</taxon>
        <taxon>Lysobacteraceae</taxon>
        <taxon>Xylella</taxon>
    </lineage>
</organism>
<proteinExistence type="predicted"/>
<dbReference type="PATRIC" id="fig|1444770.3.peg.355"/>
<dbReference type="EMBL" id="JDSQ01000002">
    <property type="protein sequence ID" value="EWS79257.1"/>
    <property type="molecule type" value="Genomic_DNA"/>
</dbReference>
<sequence>MVHGTLLLAHALYLHQSQQPYPREIAIVAIRQITLKGGANDSVVTLINKL</sequence>
<dbReference type="AlphaFoldDB" id="Z9JNC7"/>
<evidence type="ECO:0000313" key="2">
    <source>
        <dbReference type="Proteomes" id="UP000020406"/>
    </source>
</evidence>